<dbReference type="EMBL" id="LHPF02000021">
    <property type="protein sequence ID" value="PSC70240.1"/>
    <property type="molecule type" value="Genomic_DNA"/>
</dbReference>
<dbReference type="CDD" id="cd00207">
    <property type="entry name" value="fer2"/>
    <property type="match status" value="1"/>
</dbReference>
<dbReference type="Gene3D" id="3.10.20.30">
    <property type="match status" value="1"/>
</dbReference>
<dbReference type="InterPro" id="IPR006058">
    <property type="entry name" value="2Fe2S_fd_BS"/>
</dbReference>
<evidence type="ECO:0000256" key="5">
    <source>
        <dbReference type="ARBA" id="ARBA00022982"/>
    </source>
</evidence>
<dbReference type="AlphaFoldDB" id="A0A2P6V829"/>
<evidence type="ECO:0000256" key="6">
    <source>
        <dbReference type="ARBA" id="ARBA00023004"/>
    </source>
</evidence>
<evidence type="ECO:0000259" key="9">
    <source>
        <dbReference type="PROSITE" id="PS51085"/>
    </source>
</evidence>
<dbReference type="PROSITE" id="PS51085">
    <property type="entry name" value="2FE2S_FER_2"/>
    <property type="match status" value="1"/>
</dbReference>
<evidence type="ECO:0000313" key="10">
    <source>
        <dbReference type="EMBL" id="PSC70240.1"/>
    </source>
</evidence>
<keyword evidence="6" id="KW-0408">Iron</keyword>
<dbReference type="PROSITE" id="PS00197">
    <property type="entry name" value="2FE2S_FER_1"/>
    <property type="match status" value="1"/>
</dbReference>
<keyword evidence="2" id="KW-0813">Transport</keyword>
<dbReference type="SUPFAM" id="SSF54292">
    <property type="entry name" value="2Fe-2S ferredoxin-like"/>
    <property type="match status" value="1"/>
</dbReference>
<evidence type="ECO:0000313" key="11">
    <source>
        <dbReference type="Proteomes" id="UP000239649"/>
    </source>
</evidence>
<comment type="caution">
    <text evidence="10">The sequence shown here is derived from an EMBL/GenBank/DDBJ whole genome shotgun (WGS) entry which is preliminary data.</text>
</comment>
<keyword evidence="7" id="KW-0411">Iron-sulfur</keyword>
<keyword evidence="5" id="KW-0249">Electron transport</keyword>
<keyword evidence="3" id="KW-0001">2Fe-2S</keyword>
<evidence type="ECO:0000256" key="2">
    <source>
        <dbReference type="ARBA" id="ARBA00022448"/>
    </source>
</evidence>
<dbReference type="PANTHER" id="PTHR43112">
    <property type="entry name" value="FERREDOXIN"/>
    <property type="match status" value="1"/>
</dbReference>
<dbReference type="GO" id="GO:0051537">
    <property type="term" value="F:2 iron, 2 sulfur cluster binding"/>
    <property type="evidence" value="ECO:0007669"/>
    <property type="project" value="UniProtKB-KW"/>
</dbReference>
<sequence length="128" mass="13376">MSDAISMRRRRYMSAAGTNVETRGNGRCGGKTTTFNAPGGLSLYDAAENVGVSLPACCWQGSCSACAALVLKGKVSTKGQTCIPPGLAKEGYVAMCCGVPLTDVTLKTHQGPKVRAWRSAEKAAQYAK</sequence>
<evidence type="ECO:0000256" key="8">
    <source>
        <dbReference type="ARBA" id="ARBA00034078"/>
    </source>
</evidence>
<dbReference type="InterPro" id="IPR001041">
    <property type="entry name" value="2Fe-2S_ferredoxin-type"/>
</dbReference>
<evidence type="ECO:0000256" key="1">
    <source>
        <dbReference type="ARBA" id="ARBA00007874"/>
    </source>
</evidence>
<proteinExistence type="inferred from homology"/>
<comment type="cofactor">
    <cofactor evidence="8">
        <name>[2Fe-2S] cluster</name>
        <dbReference type="ChEBI" id="CHEBI:190135"/>
    </cofactor>
</comment>
<dbReference type="InterPro" id="IPR036010">
    <property type="entry name" value="2Fe-2S_ferredoxin-like_sf"/>
</dbReference>
<accession>A0A2P6V829</accession>
<dbReference type="PANTHER" id="PTHR43112:SF3">
    <property type="entry name" value="FERREDOXIN-2, CHLOROPLASTIC"/>
    <property type="match status" value="1"/>
</dbReference>
<comment type="similarity">
    <text evidence="1">Belongs to the 2Fe2S plant-type ferredoxin family.</text>
</comment>
<name>A0A2P6V829_9CHLO</name>
<dbReference type="GO" id="GO:0046872">
    <property type="term" value="F:metal ion binding"/>
    <property type="evidence" value="ECO:0007669"/>
    <property type="project" value="UniProtKB-KW"/>
</dbReference>
<evidence type="ECO:0000256" key="4">
    <source>
        <dbReference type="ARBA" id="ARBA00022723"/>
    </source>
</evidence>
<dbReference type="InterPro" id="IPR012675">
    <property type="entry name" value="Beta-grasp_dom_sf"/>
</dbReference>
<keyword evidence="4" id="KW-0479">Metal-binding</keyword>
<dbReference type="Pfam" id="PF00111">
    <property type="entry name" value="Fer2"/>
    <property type="match status" value="1"/>
</dbReference>
<protein>
    <submittedName>
        <fullName evidence="10">Ferredoxin</fullName>
    </submittedName>
</protein>
<evidence type="ECO:0000256" key="7">
    <source>
        <dbReference type="ARBA" id="ARBA00023014"/>
    </source>
</evidence>
<feature type="domain" description="2Fe-2S ferredoxin-type" evidence="9">
    <location>
        <begin position="18"/>
        <end position="112"/>
    </location>
</feature>
<evidence type="ECO:0000256" key="3">
    <source>
        <dbReference type="ARBA" id="ARBA00022714"/>
    </source>
</evidence>
<gene>
    <name evidence="10" type="ORF">C2E20_6386</name>
</gene>
<keyword evidence="11" id="KW-1185">Reference proteome</keyword>
<reference evidence="10 11" key="1">
    <citation type="journal article" date="2018" name="Plant J.">
        <title>Genome sequences of Chlorella sorokiniana UTEX 1602 and Micractinium conductrix SAG 241.80: implications to maltose excretion by a green alga.</title>
        <authorList>
            <person name="Arriola M.B."/>
            <person name="Velmurugan N."/>
            <person name="Zhang Y."/>
            <person name="Plunkett M.H."/>
            <person name="Hondzo H."/>
            <person name="Barney B.M."/>
        </authorList>
    </citation>
    <scope>NUCLEOTIDE SEQUENCE [LARGE SCALE GENOMIC DNA]</scope>
    <source>
        <strain evidence="10 11">SAG 241.80</strain>
    </source>
</reference>
<dbReference type="Proteomes" id="UP000239649">
    <property type="component" value="Unassembled WGS sequence"/>
</dbReference>
<organism evidence="10 11">
    <name type="scientific">Micractinium conductrix</name>
    <dbReference type="NCBI Taxonomy" id="554055"/>
    <lineage>
        <taxon>Eukaryota</taxon>
        <taxon>Viridiplantae</taxon>
        <taxon>Chlorophyta</taxon>
        <taxon>core chlorophytes</taxon>
        <taxon>Trebouxiophyceae</taxon>
        <taxon>Chlorellales</taxon>
        <taxon>Chlorellaceae</taxon>
        <taxon>Chlorella clade</taxon>
        <taxon>Micractinium</taxon>
    </lineage>
</organism>